<evidence type="ECO:0000313" key="4">
    <source>
        <dbReference type="Proteomes" id="UP000335636"/>
    </source>
</evidence>
<dbReference type="PANTHER" id="PTHR23158:SF53">
    <property type="entry name" value="MIA SH3 DOMAIN ER EXPORT FACTOR 2"/>
    <property type="match status" value="1"/>
</dbReference>
<dbReference type="GO" id="GO:0070971">
    <property type="term" value="C:endoplasmic reticulum exit site"/>
    <property type="evidence" value="ECO:0007669"/>
    <property type="project" value="TreeGrafter"/>
</dbReference>
<reference evidence="3" key="1">
    <citation type="submission" date="2019-04" db="EMBL/GenBank/DDBJ databases">
        <authorList>
            <person name="Alioto T."/>
            <person name="Alioto T."/>
        </authorList>
    </citation>
    <scope>NUCLEOTIDE SEQUENCE [LARGE SCALE GENOMIC DNA]</scope>
</reference>
<dbReference type="GO" id="GO:0009306">
    <property type="term" value="P:protein secretion"/>
    <property type="evidence" value="ECO:0007669"/>
    <property type="project" value="TreeGrafter"/>
</dbReference>
<proteinExistence type="predicted"/>
<dbReference type="GO" id="GO:0006888">
    <property type="term" value="P:endoplasmic reticulum to Golgi vesicle-mediated transport"/>
    <property type="evidence" value="ECO:0007669"/>
    <property type="project" value="TreeGrafter"/>
</dbReference>
<dbReference type="EMBL" id="CABDUW010007994">
    <property type="protein sequence ID" value="VTJ91374.1"/>
    <property type="molecule type" value="Genomic_DNA"/>
</dbReference>
<keyword evidence="1" id="KW-0175">Coiled coil</keyword>
<name>A0A5E4DAS0_MARMO</name>
<gene>
    <name evidence="3" type="ORF">MONAX_5E020567</name>
</gene>
<evidence type="ECO:0000256" key="1">
    <source>
        <dbReference type="ARBA" id="ARBA00023054"/>
    </source>
</evidence>
<evidence type="ECO:0000256" key="2">
    <source>
        <dbReference type="SAM" id="MobiDB-lite"/>
    </source>
</evidence>
<accession>A0A5E4DAS0</accession>
<dbReference type="PANTHER" id="PTHR23158">
    <property type="entry name" value="MELANOMA INHIBITORY ACTIVITY-RELATED"/>
    <property type="match status" value="1"/>
</dbReference>
<organism evidence="3 4">
    <name type="scientific">Marmota monax</name>
    <name type="common">Woodchuck</name>
    <dbReference type="NCBI Taxonomy" id="9995"/>
    <lineage>
        <taxon>Eukaryota</taxon>
        <taxon>Metazoa</taxon>
        <taxon>Chordata</taxon>
        <taxon>Craniata</taxon>
        <taxon>Vertebrata</taxon>
        <taxon>Euteleostomi</taxon>
        <taxon>Mammalia</taxon>
        <taxon>Eutheria</taxon>
        <taxon>Euarchontoglires</taxon>
        <taxon>Glires</taxon>
        <taxon>Rodentia</taxon>
        <taxon>Sciuromorpha</taxon>
        <taxon>Sciuridae</taxon>
        <taxon>Xerinae</taxon>
        <taxon>Marmotini</taxon>
        <taxon>Marmota</taxon>
    </lineage>
</organism>
<dbReference type="Proteomes" id="UP000335636">
    <property type="component" value="Unassembled WGS sequence"/>
</dbReference>
<keyword evidence="4" id="KW-1185">Reference proteome</keyword>
<comment type="caution">
    <text evidence="3">The sequence shown here is derived from an EMBL/GenBank/DDBJ whole genome shotgun (WGS) entry which is preliminary data.</text>
</comment>
<dbReference type="GO" id="GO:0035459">
    <property type="term" value="P:vesicle cargo loading"/>
    <property type="evidence" value="ECO:0007669"/>
    <property type="project" value="TreeGrafter"/>
</dbReference>
<protein>
    <submittedName>
        <fullName evidence="3">Uncharacterized protein</fullName>
    </submittedName>
</protein>
<feature type="compositionally biased region" description="Basic and acidic residues" evidence="2">
    <location>
        <begin position="79"/>
        <end position="91"/>
    </location>
</feature>
<evidence type="ECO:0000313" key="3">
    <source>
        <dbReference type="EMBL" id="VTJ91374.1"/>
    </source>
</evidence>
<dbReference type="GO" id="GO:0005789">
    <property type="term" value="C:endoplasmic reticulum membrane"/>
    <property type="evidence" value="ECO:0007669"/>
    <property type="project" value="TreeGrafter"/>
</dbReference>
<dbReference type="AlphaFoldDB" id="A0A5E4DAS0"/>
<dbReference type="InterPro" id="IPR051500">
    <property type="entry name" value="cTAGE_MIA/OTOR"/>
</dbReference>
<sequence length="107" mass="11428">MEFKFKLVEKDHSALDVSNTAFGRANSPNGSSPLGPPSCETSPSHLENKGPLILSLFVPVGGGRGSRSPENPLDCPTSNERRESNCDKLTDPQRAPSDTGPLAPPWE</sequence>
<feature type="region of interest" description="Disordered" evidence="2">
    <location>
        <begin position="19"/>
        <end position="107"/>
    </location>
</feature>